<sequence length="236" mass="25709">MSRVILGIGFELVRLLAEKGYIVYLGARNPASGEEAAKSLQDEGHKNVRFVHLDVTQKSTIDAAKTKIEQEEGKLDTLVNNAGISRMDAAQDALTVPTAVLRDTMETNFFGLIETTQAFIPLLRKSKLGVITNVSTRMGCSSWLGSPEGSYHQWVAYNTSKAAMNSYTIALAHELKNDKIKVNAVTPGFTSTKLNFFSPGGRTMREGASSILPLAILEEEGPSGKFFNFDGTEASW</sequence>
<dbReference type="Gene3D" id="3.40.50.720">
    <property type="entry name" value="NAD(P)-binding Rossmann-like Domain"/>
    <property type="match status" value="1"/>
</dbReference>
<dbReference type="InterPro" id="IPR020904">
    <property type="entry name" value="Sc_DH/Rdtase_CS"/>
</dbReference>
<keyword evidence="6" id="KW-1185">Reference proteome</keyword>
<dbReference type="InterPro" id="IPR036291">
    <property type="entry name" value="NAD(P)-bd_dom_sf"/>
</dbReference>
<reference evidence="5 6" key="1">
    <citation type="submission" date="2019-12" db="EMBL/GenBank/DDBJ databases">
        <authorList>
            <person name="Floudas D."/>
            <person name="Bentzer J."/>
            <person name="Ahren D."/>
            <person name="Johansson T."/>
            <person name="Persson P."/>
            <person name="Tunlid A."/>
        </authorList>
    </citation>
    <scope>NUCLEOTIDE SEQUENCE [LARGE SCALE GENOMIC DNA]</scope>
    <source>
        <strain evidence="5 6">CBS 102.39</strain>
    </source>
</reference>
<dbReference type="PANTHER" id="PTHR43490">
    <property type="entry name" value="(+)-NEOMENTHOL DEHYDROGENASE"/>
    <property type="match status" value="1"/>
</dbReference>
<evidence type="ECO:0008006" key="7">
    <source>
        <dbReference type="Google" id="ProtNLM"/>
    </source>
</evidence>
<organism evidence="5 6">
    <name type="scientific">Agrocybe pediades</name>
    <dbReference type="NCBI Taxonomy" id="84607"/>
    <lineage>
        <taxon>Eukaryota</taxon>
        <taxon>Fungi</taxon>
        <taxon>Dikarya</taxon>
        <taxon>Basidiomycota</taxon>
        <taxon>Agaricomycotina</taxon>
        <taxon>Agaricomycetes</taxon>
        <taxon>Agaricomycetidae</taxon>
        <taxon>Agaricales</taxon>
        <taxon>Agaricineae</taxon>
        <taxon>Strophariaceae</taxon>
        <taxon>Agrocybe</taxon>
    </lineage>
</organism>
<accession>A0A8H4QVG2</accession>
<dbReference type="SUPFAM" id="SSF51735">
    <property type="entry name" value="NAD(P)-binding Rossmann-fold domains"/>
    <property type="match status" value="1"/>
</dbReference>
<proteinExistence type="inferred from homology"/>
<dbReference type="PRINTS" id="PR00080">
    <property type="entry name" value="SDRFAMILY"/>
</dbReference>
<dbReference type="InterPro" id="IPR002347">
    <property type="entry name" value="SDR_fam"/>
</dbReference>
<dbReference type="Proteomes" id="UP000521872">
    <property type="component" value="Unassembled WGS sequence"/>
</dbReference>
<dbReference type="AlphaFoldDB" id="A0A8H4QVG2"/>
<comment type="caution">
    <text evidence="5">The sequence shown here is derived from an EMBL/GenBank/DDBJ whole genome shotgun (WGS) entry which is preliminary data.</text>
</comment>
<dbReference type="PRINTS" id="PR00081">
    <property type="entry name" value="GDHRDH"/>
</dbReference>
<dbReference type="PROSITE" id="PS00061">
    <property type="entry name" value="ADH_SHORT"/>
    <property type="match status" value="1"/>
</dbReference>
<evidence type="ECO:0000256" key="2">
    <source>
        <dbReference type="ARBA" id="ARBA00022857"/>
    </source>
</evidence>
<dbReference type="EMBL" id="JAACJL010000030">
    <property type="protein sequence ID" value="KAF4617541.1"/>
    <property type="molecule type" value="Genomic_DNA"/>
</dbReference>
<dbReference type="PANTHER" id="PTHR43490:SF99">
    <property type="entry name" value="SHORT-CHAIN DEHYDROGENASE_REDUCTASE"/>
    <property type="match status" value="1"/>
</dbReference>
<protein>
    <recommendedName>
        <fullName evidence="7">NAD(P)-binding protein</fullName>
    </recommendedName>
</protein>
<evidence type="ECO:0000313" key="5">
    <source>
        <dbReference type="EMBL" id="KAF4617541.1"/>
    </source>
</evidence>
<evidence type="ECO:0000256" key="1">
    <source>
        <dbReference type="ARBA" id="ARBA00006484"/>
    </source>
</evidence>
<gene>
    <name evidence="5" type="ORF">D9613_005729</name>
</gene>
<evidence type="ECO:0000313" key="6">
    <source>
        <dbReference type="Proteomes" id="UP000521872"/>
    </source>
</evidence>
<name>A0A8H4QVG2_9AGAR</name>
<evidence type="ECO:0000256" key="4">
    <source>
        <dbReference type="RuleBase" id="RU000363"/>
    </source>
</evidence>
<comment type="similarity">
    <text evidence="1 4">Belongs to the short-chain dehydrogenases/reductases (SDR) family.</text>
</comment>
<dbReference type="Pfam" id="PF00106">
    <property type="entry name" value="adh_short"/>
    <property type="match status" value="1"/>
</dbReference>
<keyword evidence="2" id="KW-0521">NADP</keyword>
<keyword evidence="3" id="KW-0560">Oxidoreductase</keyword>
<dbReference type="GO" id="GO:0016491">
    <property type="term" value="F:oxidoreductase activity"/>
    <property type="evidence" value="ECO:0007669"/>
    <property type="project" value="UniProtKB-KW"/>
</dbReference>
<evidence type="ECO:0000256" key="3">
    <source>
        <dbReference type="ARBA" id="ARBA00023002"/>
    </source>
</evidence>